<dbReference type="SUPFAM" id="SSF53098">
    <property type="entry name" value="Ribonuclease H-like"/>
    <property type="match status" value="1"/>
</dbReference>
<sequence length="698" mass="79432">MKKHLAKICGDIKKYSKVLYDVEKQMEGLLKEIQKSKTSKRKVSFYEDGTDECEDVINEAIAQEEQQTLSQLPTKEVIGGDPKKKEKTITPPMFAPRTIPGSQPSLKSVFQNKEALHEVDKRVARWLLDCKIPFNAIMSPFFQDMLDGVAGIGPGYKGPSYDTLRVNLLADLKRECQMVVDSYRFAWKETGCTLMADGWTDQRQRTLINFLVYCSKRLCFVKSVDASSMVKNASSLCDLFLEVIEWIGPDNIVHVVTDNAANYVAVGRLINKKFENIHWSPCAAHYLNLILKDISSMPHISNLATRASKITVFVYNHTVFLSWLIQRTDWREIVHPGATHFATVFITLMSIFERKLDLQSLVIDKHFTGQKLGRSANGRAVSAIILDNKFWDECFIACQIVSPLIKLLRLVDADDKPSLGIVYEGMLRSENGIKEMFKHRKAAYQPYTEIINSRWDKHLKKKSSRSSLFLESWLLFSENYREAPNVMQALLDLVTLNCKVNNLDSVEAMKEIHIYRDQKESFDRPEAVRATKKLQPVNNICLTISFNEWWRLFGGSAPCLQNMAVRILSQATASSGCERNWSLFDQIHTTRRNRLEHDRLSDIVYVTYNLLLKSRKQKLQYDPIDIESIDMVDFWVTEEVVEKEPDLPSNIEDLLDEIDADLDQGGGGGSSSTFYAALLVFSGPSSGNEGDDINDANL</sequence>
<dbReference type="AlphaFoldDB" id="A0A445AHL1"/>
<dbReference type="Pfam" id="PF05699">
    <property type="entry name" value="Dimer_Tnp_hAT"/>
    <property type="match status" value="1"/>
</dbReference>
<dbReference type="STRING" id="3818.A0A445AHL1"/>
<keyword evidence="5" id="KW-1185">Reference proteome</keyword>
<evidence type="ECO:0000259" key="2">
    <source>
        <dbReference type="Pfam" id="PF04937"/>
    </source>
</evidence>
<proteinExistence type="predicted"/>
<feature type="domain" description="HAT C-terminal dimerisation" evidence="3">
    <location>
        <begin position="546"/>
        <end position="610"/>
    </location>
</feature>
<feature type="domain" description="DUF659" evidence="2">
    <location>
        <begin position="159"/>
        <end position="310"/>
    </location>
</feature>
<feature type="region of interest" description="Disordered" evidence="1">
    <location>
        <begin position="76"/>
        <end position="97"/>
    </location>
</feature>
<dbReference type="Proteomes" id="UP000289738">
    <property type="component" value="Chromosome B02"/>
</dbReference>
<organism evidence="4 5">
    <name type="scientific">Arachis hypogaea</name>
    <name type="common">Peanut</name>
    <dbReference type="NCBI Taxonomy" id="3818"/>
    <lineage>
        <taxon>Eukaryota</taxon>
        <taxon>Viridiplantae</taxon>
        <taxon>Streptophyta</taxon>
        <taxon>Embryophyta</taxon>
        <taxon>Tracheophyta</taxon>
        <taxon>Spermatophyta</taxon>
        <taxon>Magnoliopsida</taxon>
        <taxon>eudicotyledons</taxon>
        <taxon>Gunneridae</taxon>
        <taxon>Pentapetalae</taxon>
        <taxon>rosids</taxon>
        <taxon>fabids</taxon>
        <taxon>Fabales</taxon>
        <taxon>Fabaceae</taxon>
        <taxon>Papilionoideae</taxon>
        <taxon>50 kb inversion clade</taxon>
        <taxon>dalbergioids sensu lato</taxon>
        <taxon>Dalbergieae</taxon>
        <taxon>Pterocarpus clade</taxon>
        <taxon>Arachis</taxon>
    </lineage>
</organism>
<protein>
    <recommendedName>
        <fullName evidence="6">DUF659 domain-containing protein</fullName>
    </recommendedName>
</protein>
<dbReference type="EMBL" id="SDMP01000012">
    <property type="protein sequence ID" value="RYR25937.1"/>
    <property type="molecule type" value="Genomic_DNA"/>
</dbReference>
<dbReference type="InterPro" id="IPR008906">
    <property type="entry name" value="HATC_C_dom"/>
</dbReference>
<evidence type="ECO:0000313" key="4">
    <source>
        <dbReference type="EMBL" id="RYR25937.1"/>
    </source>
</evidence>
<name>A0A445AHL1_ARAHY</name>
<accession>A0A445AHL1</accession>
<evidence type="ECO:0008006" key="6">
    <source>
        <dbReference type="Google" id="ProtNLM"/>
    </source>
</evidence>
<evidence type="ECO:0000256" key="1">
    <source>
        <dbReference type="SAM" id="MobiDB-lite"/>
    </source>
</evidence>
<evidence type="ECO:0000313" key="5">
    <source>
        <dbReference type="Proteomes" id="UP000289738"/>
    </source>
</evidence>
<gene>
    <name evidence="4" type="ORF">Ahy_B02g059986</name>
</gene>
<comment type="caution">
    <text evidence="4">The sequence shown here is derived from an EMBL/GenBank/DDBJ whole genome shotgun (WGS) entry which is preliminary data.</text>
</comment>
<evidence type="ECO:0000259" key="3">
    <source>
        <dbReference type="Pfam" id="PF05699"/>
    </source>
</evidence>
<dbReference type="InterPro" id="IPR007021">
    <property type="entry name" value="DUF659"/>
</dbReference>
<dbReference type="GO" id="GO:0046983">
    <property type="term" value="F:protein dimerization activity"/>
    <property type="evidence" value="ECO:0007669"/>
    <property type="project" value="InterPro"/>
</dbReference>
<dbReference type="Pfam" id="PF04937">
    <property type="entry name" value="DUF659"/>
    <property type="match status" value="1"/>
</dbReference>
<reference evidence="4 5" key="1">
    <citation type="submission" date="2019-01" db="EMBL/GenBank/DDBJ databases">
        <title>Sequencing of cultivated peanut Arachis hypogaea provides insights into genome evolution and oil improvement.</title>
        <authorList>
            <person name="Chen X."/>
        </authorList>
    </citation>
    <scope>NUCLEOTIDE SEQUENCE [LARGE SCALE GENOMIC DNA]</scope>
    <source>
        <strain evidence="5">cv. Fuhuasheng</strain>
        <tissue evidence="4">Leaves</tissue>
    </source>
</reference>
<dbReference type="InterPro" id="IPR012337">
    <property type="entry name" value="RNaseH-like_sf"/>
</dbReference>
<dbReference type="PANTHER" id="PTHR32166:SF121">
    <property type="entry name" value="DUF659 DOMAIN-CONTAINING PROTEIN"/>
    <property type="match status" value="1"/>
</dbReference>
<dbReference type="PANTHER" id="PTHR32166">
    <property type="entry name" value="OSJNBA0013A04.12 PROTEIN"/>
    <property type="match status" value="1"/>
</dbReference>